<gene>
    <name evidence="1" type="ORF">FQP86_07005</name>
</gene>
<dbReference type="OrthoDB" id="547161at2"/>
<proteinExistence type="predicted"/>
<sequence length="368" mass="41675">MISRNTNVMIPSEAVINISSVLASLLKAPLWGLALFTGAKSFIANPLIGSERLNRRGLHVWRVKAASRVMRWRMAMLSRGVPAAEREAYLRDGFLLKQDFLTPEVFAKLRAELESVHEHGPGEVRECCQGDTRTHRVLLDPETLSQLPTARQVLAAGQLQRLLRFCAGHRRLPIVHLEKVFNGARESDEADPQKSLHVDTFQPTMKFWLYLDDVSEHNGPFMFVSQSTQLSKGRLDWEYHMSLTAREHANRYTQRGSFRVEEGALERFGLNFPTLFKVPANTLLIADTFGMHGRGPARAGSSRLALWGMSRTTPFLPLPGLGGEWLNRLQYRVLKAERARDDKRAAARGVESSWHVVPRESLREQDMT</sequence>
<keyword evidence="2" id="KW-1185">Reference proteome</keyword>
<evidence type="ECO:0000313" key="1">
    <source>
        <dbReference type="EMBL" id="TVU71268.1"/>
    </source>
</evidence>
<keyword evidence="1" id="KW-0560">Oxidoreductase</keyword>
<dbReference type="EMBL" id="VNFH01000004">
    <property type="protein sequence ID" value="TVU71268.1"/>
    <property type="molecule type" value="Genomic_DNA"/>
</dbReference>
<dbReference type="SUPFAM" id="SSF51197">
    <property type="entry name" value="Clavaminate synthase-like"/>
    <property type="match status" value="1"/>
</dbReference>
<dbReference type="AlphaFoldDB" id="A0A558HQ97"/>
<dbReference type="Proteomes" id="UP000319941">
    <property type="component" value="Unassembled WGS sequence"/>
</dbReference>
<dbReference type="STRING" id="553385.GCA_000591415_00624"/>
<dbReference type="Pfam" id="PF05721">
    <property type="entry name" value="PhyH"/>
    <property type="match status" value="1"/>
</dbReference>
<evidence type="ECO:0000313" key="2">
    <source>
        <dbReference type="Proteomes" id="UP000319941"/>
    </source>
</evidence>
<comment type="caution">
    <text evidence="1">The sequence shown here is derived from an EMBL/GenBank/DDBJ whole genome shotgun (WGS) entry which is preliminary data.</text>
</comment>
<dbReference type="Gene3D" id="2.60.120.620">
    <property type="entry name" value="q2cbj1_9rhob like domain"/>
    <property type="match status" value="1"/>
</dbReference>
<dbReference type="GO" id="GO:0016706">
    <property type="term" value="F:2-oxoglutarate-dependent dioxygenase activity"/>
    <property type="evidence" value="ECO:0007669"/>
    <property type="project" value="UniProtKB-ARBA"/>
</dbReference>
<keyword evidence="1" id="KW-0223">Dioxygenase</keyword>
<organism evidence="1 2">
    <name type="scientific">Cobetia crustatorum</name>
    <dbReference type="NCBI Taxonomy" id="553385"/>
    <lineage>
        <taxon>Bacteria</taxon>
        <taxon>Pseudomonadati</taxon>
        <taxon>Pseudomonadota</taxon>
        <taxon>Gammaproteobacteria</taxon>
        <taxon>Oceanospirillales</taxon>
        <taxon>Halomonadaceae</taxon>
        <taxon>Cobetia</taxon>
    </lineage>
</organism>
<dbReference type="InterPro" id="IPR008775">
    <property type="entry name" value="Phytyl_CoA_dOase-like"/>
</dbReference>
<reference evidence="1 2" key="1">
    <citation type="submission" date="2019-07" db="EMBL/GenBank/DDBJ databases">
        <title>Diversity of Bacteria from Kongsfjorden, Arctic.</title>
        <authorList>
            <person name="Yu Y."/>
        </authorList>
    </citation>
    <scope>NUCLEOTIDE SEQUENCE [LARGE SCALE GENOMIC DNA]</scope>
    <source>
        <strain evidence="1 2">SM1923</strain>
    </source>
</reference>
<name>A0A558HQ97_9GAMM</name>
<protein>
    <submittedName>
        <fullName evidence="1">Phytanoyl-CoA dioxygenase family protein</fullName>
    </submittedName>
</protein>
<accession>A0A558HQ97</accession>